<dbReference type="GO" id="GO:0043596">
    <property type="term" value="C:nuclear replication fork"/>
    <property type="evidence" value="ECO:0007669"/>
    <property type="project" value="TreeGrafter"/>
</dbReference>
<evidence type="ECO:0000259" key="1">
    <source>
        <dbReference type="SMART" id="SM01280"/>
    </source>
</evidence>
<organism evidence="2 3">
    <name type="scientific">Acropora cervicornis</name>
    <name type="common">Staghorn coral</name>
    <dbReference type="NCBI Taxonomy" id="6130"/>
    <lineage>
        <taxon>Eukaryota</taxon>
        <taxon>Metazoa</taxon>
        <taxon>Cnidaria</taxon>
        <taxon>Anthozoa</taxon>
        <taxon>Hexacorallia</taxon>
        <taxon>Scleractinia</taxon>
        <taxon>Astrocoeniina</taxon>
        <taxon>Acroporidae</taxon>
        <taxon>Acropora</taxon>
    </lineage>
</organism>
<dbReference type="GO" id="GO:0006270">
    <property type="term" value="P:DNA replication initiation"/>
    <property type="evidence" value="ECO:0007669"/>
    <property type="project" value="InterPro"/>
</dbReference>
<accession>A0AAD9PS22</accession>
<dbReference type="SMART" id="SM01280">
    <property type="entry name" value="Mcm10"/>
    <property type="match status" value="1"/>
</dbReference>
<dbReference type="Pfam" id="PF09332">
    <property type="entry name" value="Mcm10"/>
    <property type="match status" value="1"/>
</dbReference>
<comment type="caution">
    <text evidence="2">The sequence shown here is derived from an EMBL/GenBank/DDBJ whole genome shotgun (WGS) entry which is preliminary data.</text>
</comment>
<dbReference type="InterPro" id="IPR056791">
    <property type="entry name" value="Znf_Mcm10_C"/>
</dbReference>
<dbReference type="GO" id="GO:0003688">
    <property type="term" value="F:DNA replication origin binding"/>
    <property type="evidence" value="ECO:0007669"/>
    <property type="project" value="TreeGrafter"/>
</dbReference>
<sequence length="109" mass="12345">MSIVATYFSPYCFVLQCNYVAESASKLCFKENHKLTHLKTLKKFFVCKDCKQRSVTYGAAPIPKHPCRNCGSTNYQKTSLYKEKEGPKIGGDTLLVRGEEVPKFLNSLK</sequence>
<dbReference type="InterPro" id="IPR015411">
    <property type="entry name" value="Rep_factor_Mcm10_C"/>
</dbReference>
<protein>
    <submittedName>
        <fullName evidence="2">Protein MCM10-like protein</fullName>
    </submittedName>
</protein>
<dbReference type="InterPro" id="IPR040184">
    <property type="entry name" value="Mcm10"/>
</dbReference>
<dbReference type="EMBL" id="JARQWQ010000160">
    <property type="protein sequence ID" value="KAK2547977.1"/>
    <property type="molecule type" value="Genomic_DNA"/>
</dbReference>
<evidence type="ECO:0000313" key="2">
    <source>
        <dbReference type="EMBL" id="KAK2547977.1"/>
    </source>
</evidence>
<reference evidence="2" key="2">
    <citation type="journal article" date="2023" name="Science">
        <title>Genomic signatures of disease resistance in endangered staghorn corals.</title>
        <authorList>
            <person name="Vollmer S.V."/>
            <person name="Selwyn J.D."/>
            <person name="Despard B.A."/>
            <person name="Roesel C.L."/>
        </authorList>
    </citation>
    <scope>NUCLEOTIDE SEQUENCE</scope>
    <source>
        <strain evidence="2">K2</strain>
    </source>
</reference>
<dbReference type="AlphaFoldDB" id="A0AAD9PS22"/>
<dbReference type="GO" id="GO:0003697">
    <property type="term" value="F:single-stranded DNA binding"/>
    <property type="evidence" value="ECO:0007669"/>
    <property type="project" value="InterPro"/>
</dbReference>
<feature type="domain" description="Replication factor Mcm10 C-terminal" evidence="1">
    <location>
        <begin position="1"/>
        <end position="107"/>
    </location>
</feature>
<name>A0AAD9PS22_ACRCE</name>
<reference evidence="2" key="1">
    <citation type="journal article" date="2023" name="G3 (Bethesda)">
        <title>Whole genome assembly and annotation of the endangered Caribbean coral Acropora cervicornis.</title>
        <authorList>
            <person name="Selwyn J.D."/>
            <person name="Vollmer S.V."/>
        </authorList>
    </citation>
    <scope>NUCLEOTIDE SEQUENCE</scope>
    <source>
        <strain evidence="2">K2</strain>
    </source>
</reference>
<gene>
    <name evidence="2" type="ORF">P5673_031921</name>
</gene>
<proteinExistence type="predicted"/>
<dbReference type="Proteomes" id="UP001249851">
    <property type="component" value="Unassembled WGS sequence"/>
</dbReference>
<evidence type="ECO:0000313" key="3">
    <source>
        <dbReference type="Proteomes" id="UP001249851"/>
    </source>
</evidence>
<dbReference type="PANTHER" id="PTHR13454">
    <property type="entry name" value="PROTEIN MCM10 HOMOLOG"/>
    <property type="match status" value="1"/>
</dbReference>
<keyword evidence="3" id="KW-1185">Reference proteome</keyword>
<dbReference type="PANTHER" id="PTHR13454:SF11">
    <property type="entry name" value="PROTEIN MCM10 HOMOLOG"/>
    <property type="match status" value="1"/>
</dbReference>